<dbReference type="InterPro" id="IPR037066">
    <property type="entry name" value="Plug_dom_sf"/>
</dbReference>
<dbReference type="InterPro" id="IPR023997">
    <property type="entry name" value="TonB-dep_OMP_SusC/RagA_CS"/>
</dbReference>
<evidence type="ECO:0000259" key="12">
    <source>
        <dbReference type="Pfam" id="PF07715"/>
    </source>
</evidence>
<accession>A0A1H3FU46</accession>
<keyword evidence="6 8" id="KW-0472">Membrane</keyword>
<evidence type="ECO:0000313" key="14">
    <source>
        <dbReference type="Proteomes" id="UP000199595"/>
    </source>
</evidence>
<evidence type="ECO:0000256" key="1">
    <source>
        <dbReference type="ARBA" id="ARBA00004571"/>
    </source>
</evidence>
<dbReference type="Pfam" id="PF07715">
    <property type="entry name" value="Plug"/>
    <property type="match status" value="1"/>
</dbReference>
<dbReference type="Gene3D" id="2.40.170.20">
    <property type="entry name" value="TonB-dependent receptor, beta-barrel domain"/>
    <property type="match status" value="1"/>
</dbReference>
<dbReference type="NCBIfam" id="TIGR04056">
    <property type="entry name" value="OMP_RagA_SusC"/>
    <property type="match status" value="1"/>
</dbReference>
<keyword evidence="3 8" id="KW-1134">Transmembrane beta strand</keyword>
<dbReference type="InterPro" id="IPR036942">
    <property type="entry name" value="Beta-barrel_TonB_sf"/>
</dbReference>
<keyword evidence="4 8" id="KW-0812">Transmembrane</keyword>
<proteinExistence type="inferred from homology"/>
<evidence type="ECO:0000256" key="5">
    <source>
        <dbReference type="ARBA" id="ARBA00023077"/>
    </source>
</evidence>
<dbReference type="SUPFAM" id="SSF49464">
    <property type="entry name" value="Carboxypeptidase regulatory domain-like"/>
    <property type="match status" value="1"/>
</dbReference>
<gene>
    <name evidence="13" type="ORF">SAMN05444411_11237</name>
</gene>
<dbReference type="InterPro" id="IPR000531">
    <property type="entry name" value="Beta-barrel_TonB"/>
</dbReference>
<evidence type="ECO:0000256" key="9">
    <source>
        <dbReference type="RuleBase" id="RU003357"/>
    </source>
</evidence>
<comment type="similarity">
    <text evidence="8 9">Belongs to the TonB-dependent receptor family.</text>
</comment>
<dbReference type="PROSITE" id="PS52016">
    <property type="entry name" value="TONB_DEPENDENT_REC_3"/>
    <property type="match status" value="1"/>
</dbReference>
<feature type="transmembrane region" description="Helical" evidence="10">
    <location>
        <begin position="26"/>
        <end position="48"/>
    </location>
</feature>
<dbReference type="NCBIfam" id="TIGR04057">
    <property type="entry name" value="SusC_RagA_signa"/>
    <property type="match status" value="1"/>
</dbReference>
<evidence type="ECO:0000256" key="3">
    <source>
        <dbReference type="ARBA" id="ARBA00022452"/>
    </source>
</evidence>
<dbReference type="SUPFAM" id="SSF56935">
    <property type="entry name" value="Porins"/>
    <property type="match status" value="1"/>
</dbReference>
<name>A0A1H3FU46_9FLAO</name>
<dbReference type="InterPro" id="IPR012910">
    <property type="entry name" value="Plug_dom"/>
</dbReference>
<keyword evidence="10" id="KW-1133">Transmembrane helix</keyword>
<evidence type="ECO:0000256" key="10">
    <source>
        <dbReference type="SAM" id="Phobius"/>
    </source>
</evidence>
<keyword evidence="7 8" id="KW-0998">Cell outer membrane</keyword>
<dbReference type="AlphaFoldDB" id="A0A1H3FU46"/>
<evidence type="ECO:0000256" key="7">
    <source>
        <dbReference type="ARBA" id="ARBA00023237"/>
    </source>
</evidence>
<organism evidence="13 14">
    <name type="scientific">Lutibacter oricola</name>
    <dbReference type="NCBI Taxonomy" id="762486"/>
    <lineage>
        <taxon>Bacteria</taxon>
        <taxon>Pseudomonadati</taxon>
        <taxon>Bacteroidota</taxon>
        <taxon>Flavobacteriia</taxon>
        <taxon>Flavobacteriales</taxon>
        <taxon>Flavobacteriaceae</taxon>
        <taxon>Lutibacter</taxon>
    </lineage>
</organism>
<keyword evidence="14" id="KW-1185">Reference proteome</keyword>
<dbReference type="InterPro" id="IPR039426">
    <property type="entry name" value="TonB-dep_rcpt-like"/>
</dbReference>
<dbReference type="Pfam" id="PF13715">
    <property type="entry name" value="CarbopepD_reg_2"/>
    <property type="match status" value="1"/>
</dbReference>
<dbReference type="GO" id="GO:0009279">
    <property type="term" value="C:cell outer membrane"/>
    <property type="evidence" value="ECO:0007669"/>
    <property type="project" value="UniProtKB-SubCell"/>
</dbReference>
<evidence type="ECO:0000256" key="6">
    <source>
        <dbReference type="ARBA" id="ARBA00023136"/>
    </source>
</evidence>
<dbReference type="Pfam" id="PF00593">
    <property type="entry name" value="TonB_dep_Rec_b-barrel"/>
    <property type="match status" value="1"/>
</dbReference>
<feature type="domain" description="TonB-dependent receptor plug" evidence="12">
    <location>
        <begin position="137"/>
        <end position="245"/>
    </location>
</feature>
<dbReference type="InterPro" id="IPR008969">
    <property type="entry name" value="CarboxyPept-like_regulatory"/>
</dbReference>
<reference evidence="13 14" key="1">
    <citation type="submission" date="2016-10" db="EMBL/GenBank/DDBJ databases">
        <authorList>
            <person name="de Groot N.N."/>
        </authorList>
    </citation>
    <scope>NUCLEOTIDE SEQUENCE [LARGE SCALE GENOMIC DNA]</scope>
    <source>
        <strain evidence="13 14">DSM 24956</strain>
    </source>
</reference>
<dbReference type="Proteomes" id="UP000199595">
    <property type="component" value="Unassembled WGS sequence"/>
</dbReference>
<dbReference type="STRING" id="762486.SAMN05444411_11237"/>
<protein>
    <submittedName>
        <fullName evidence="13">TonB-linked outer membrane protein, SusC/RagA family</fullName>
    </submittedName>
</protein>
<dbReference type="Gene3D" id="2.170.130.10">
    <property type="entry name" value="TonB-dependent receptor, plug domain"/>
    <property type="match status" value="1"/>
</dbReference>
<keyword evidence="5 9" id="KW-0798">TonB box</keyword>
<evidence type="ECO:0000313" key="13">
    <source>
        <dbReference type="EMBL" id="SDX93659.1"/>
    </source>
</evidence>
<evidence type="ECO:0000256" key="2">
    <source>
        <dbReference type="ARBA" id="ARBA00022448"/>
    </source>
</evidence>
<feature type="domain" description="TonB-dependent receptor-like beta-barrel" evidence="11">
    <location>
        <begin position="437"/>
        <end position="1002"/>
    </location>
</feature>
<comment type="subcellular location">
    <subcellularLocation>
        <location evidence="1 8">Cell outer membrane</location>
        <topology evidence="1 8">Multi-pass membrane protein</topology>
    </subcellularLocation>
</comment>
<keyword evidence="2 8" id="KW-0813">Transport</keyword>
<evidence type="ECO:0000256" key="8">
    <source>
        <dbReference type="PROSITE-ProRule" id="PRU01360"/>
    </source>
</evidence>
<evidence type="ECO:0000256" key="4">
    <source>
        <dbReference type="ARBA" id="ARBA00022692"/>
    </source>
</evidence>
<sequence>MLKLIPHEVLIKLTLRTKINIMNLKFKLTIIAVVLLNFTMMAQSSYLLKGTVVSSTDNSPIPGSSIIIKDTTKGTTTDFDGVFALQVKQGDVLQVSFIGFETKLITITNQKNISISLAEAQNVLDEVVVIGYGTSKKSHLTGAISKVVNEDLDQVAVSRVDDALVGQVSGVNIQATEGEAGSAPTIRIRGTGSITGDSSPLVVVDGVVVDADFLGSLDMNDVESFEVLKDAASGAIYGSRGGNGVIMITTKSGKDGETKFNYSTYIGYKSAHQSDAYNLTLEETAAAELAANGVLSDKTIYKQLINAKTNWQDVIFDGGVINNHSFSARGGNEKLKFSTALNYLNDQGVLLTDEYHKYSVKAKVEYKFTDRFSMGLSVTPSHTKRRRFDGSAHDILRQPSWLPVYVNEDNIQYVNRVRDNAKYADVKIGDYATQRMFDDYDLVNGVPVTSGTDISNTSNTNPAAKILERKRMDYKYKVVGSLFAKYKINDDLSFKTTASGDRQYTRQSRYQGVLAHRNGASNSQLDSTNIRSFHLALDNVLMYNKNIGDHDISAVVGASAEKTKYEYETIRGSQFEDDSSQIIASAAEISESTGYEYENTLMSFFGRVNYAYADKYLASFSARRDGSSVFGPDTKYGNFLAGSLGWNVYKEDFLADSDVVSNLKLRVSYGVTGNNSFETTGGDLQDNFPYLALLTTVNTSAVVDGTVTDAVNPLNIANSELGWERSIEFNPGIDFGFYDNVVSGSIDFYTRTSDKLLLDNPVSTTTGFSNALVNIGEVQNRGIEVELRTRNFSRDNFKWTTTLIASKNENELTDFADSNGQIQNVDAKRAAEWINLEGQPISSFYGWVVDRDIPLEYLSNPYHPVGAEAQDVYVKDLNGDGLIDDDDKTIIGNPYPELVWSVTNDFKISNFDVSFMFQGSHGAEVRNMGDQYIFNHFNSAQDFISSTPDQEFIKQKIFTNDIVQDASYIALRNVNIGYNFKESALSNLGITKLRVYASGQNLMYLTADDYTGFNPESIYDTSATTYGYQRAGSPVYSTVSLGVNIDF</sequence>
<dbReference type="InterPro" id="IPR023996">
    <property type="entry name" value="TonB-dep_OMP_SusC/RagA"/>
</dbReference>
<dbReference type="Gene3D" id="2.60.40.1120">
    <property type="entry name" value="Carboxypeptidase-like, regulatory domain"/>
    <property type="match status" value="1"/>
</dbReference>
<evidence type="ECO:0000259" key="11">
    <source>
        <dbReference type="Pfam" id="PF00593"/>
    </source>
</evidence>
<dbReference type="EMBL" id="FNNJ01000012">
    <property type="protein sequence ID" value="SDX93659.1"/>
    <property type="molecule type" value="Genomic_DNA"/>
</dbReference>